<keyword evidence="3" id="KW-1185">Reference proteome</keyword>
<sequence>MIPFLWTNDDISCGQYDDMARQLDFLTKYDLKGTFFVVPIRGGDRHLTNDPKLVELLKQAMADGHEVHQHSVTHKCIENGTADLRMFDLMGEAVKIDYSQNRFVYERMWQVDALEAHIGWGRAEWIDAFGVPSAGYRPGCGSFCANMYTAVANLGFKWTSSRLVSMTGWRWSAGQYDYPLRLEGPKCPYREGALVEIPILDDVAFKVPREKVEDFADLGWRLWEACVEAKVPYNLVCHPQYLAFNKGTGYAVHEKLLPRVLASGRAQAMTMHVYYQQLQANMWPMARDEDRYPGPNDLPEWHALARRNMVTEA</sequence>
<dbReference type="Proteomes" id="UP001575105">
    <property type="component" value="Unassembled WGS sequence"/>
</dbReference>
<name>A0ABV4U719_9BACT</name>
<evidence type="ECO:0000313" key="2">
    <source>
        <dbReference type="EMBL" id="MFA9478773.1"/>
    </source>
</evidence>
<feature type="domain" description="NodB homology" evidence="1">
    <location>
        <begin position="17"/>
        <end position="157"/>
    </location>
</feature>
<accession>A0ABV4U719</accession>
<dbReference type="InterPro" id="IPR002509">
    <property type="entry name" value="NODB_dom"/>
</dbReference>
<organism evidence="2 3">
    <name type="scientific">Natronomicrosphaera hydrolytica</name>
    <dbReference type="NCBI Taxonomy" id="3242702"/>
    <lineage>
        <taxon>Bacteria</taxon>
        <taxon>Pseudomonadati</taxon>
        <taxon>Planctomycetota</taxon>
        <taxon>Phycisphaerae</taxon>
        <taxon>Phycisphaerales</taxon>
        <taxon>Phycisphaeraceae</taxon>
        <taxon>Natronomicrosphaera</taxon>
    </lineage>
</organism>
<dbReference type="SUPFAM" id="SSF88713">
    <property type="entry name" value="Glycoside hydrolase/deacetylase"/>
    <property type="match status" value="1"/>
</dbReference>
<dbReference type="EMBL" id="JBGUBD010000006">
    <property type="protein sequence ID" value="MFA9478773.1"/>
    <property type="molecule type" value="Genomic_DNA"/>
</dbReference>
<dbReference type="Gene3D" id="3.20.20.370">
    <property type="entry name" value="Glycoside hydrolase/deacetylase"/>
    <property type="match status" value="1"/>
</dbReference>
<comment type="caution">
    <text evidence="2">The sequence shown here is derived from an EMBL/GenBank/DDBJ whole genome shotgun (WGS) entry which is preliminary data.</text>
</comment>
<dbReference type="InterPro" id="IPR011330">
    <property type="entry name" value="Glyco_hydro/deAcase_b/a-brl"/>
</dbReference>
<reference evidence="2 3" key="1">
    <citation type="submission" date="2024-08" db="EMBL/GenBank/DDBJ databases">
        <title>Whole-genome sequencing of halo(alkali)philic microorganisms from hypersaline lakes.</title>
        <authorList>
            <person name="Sorokin D.Y."/>
            <person name="Merkel A.Y."/>
            <person name="Messina E."/>
            <person name="Yakimov M."/>
        </authorList>
    </citation>
    <scope>NUCLEOTIDE SEQUENCE [LARGE SCALE GENOMIC DNA]</scope>
    <source>
        <strain evidence="2 3">AB-hyl4</strain>
    </source>
</reference>
<evidence type="ECO:0000313" key="3">
    <source>
        <dbReference type="Proteomes" id="UP001575105"/>
    </source>
</evidence>
<proteinExistence type="predicted"/>
<dbReference type="Pfam" id="PF01522">
    <property type="entry name" value="Polysacc_deac_1"/>
    <property type="match status" value="1"/>
</dbReference>
<evidence type="ECO:0000259" key="1">
    <source>
        <dbReference type="Pfam" id="PF01522"/>
    </source>
</evidence>
<gene>
    <name evidence="2" type="ORF">ACERK3_10740</name>
</gene>
<dbReference type="RefSeq" id="WP_425345700.1">
    <property type="nucleotide sequence ID" value="NZ_JBGUBD010000006.1"/>
</dbReference>
<protein>
    <submittedName>
        <fullName evidence="2">Polysaccharide deacetylase family protein</fullName>
    </submittedName>
</protein>